<reference evidence="7 8" key="1">
    <citation type="submission" date="2020-02" db="EMBL/GenBank/DDBJ databases">
        <title>Out from the shadows clarifying the taxonomy of the family Cryomorphaceae and related taxa by utilizing the GTDB taxonomic framework.</title>
        <authorList>
            <person name="Bowman J.P."/>
        </authorList>
    </citation>
    <scope>NUCLEOTIDE SEQUENCE [LARGE SCALE GENOMIC DNA]</scope>
    <source>
        <strain evidence="7 8">QSSC 1-22</strain>
    </source>
</reference>
<gene>
    <name evidence="7" type="ORF">G3O08_11350</name>
</gene>
<evidence type="ECO:0000256" key="2">
    <source>
        <dbReference type="ARBA" id="ARBA00022638"/>
    </source>
</evidence>
<feature type="region of interest" description="Disordered" evidence="5">
    <location>
        <begin position="235"/>
        <end position="255"/>
    </location>
</feature>
<dbReference type="SUPFAM" id="SSF54106">
    <property type="entry name" value="LysM domain"/>
    <property type="match status" value="1"/>
</dbReference>
<organism evidence="7 8">
    <name type="scientific">Cryomorpha ignava</name>
    <dbReference type="NCBI Taxonomy" id="101383"/>
    <lineage>
        <taxon>Bacteria</taxon>
        <taxon>Pseudomonadati</taxon>
        <taxon>Bacteroidota</taxon>
        <taxon>Flavobacteriia</taxon>
        <taxon>Flavobacteriales</taxon>
        <taxon>Cryomorphaceae</taxon>
        <taxon>Cryomorpha</taxon>
    </lineage>
</organism>
<keyword evidence="1" id="KW-0929">Antimicrobial</keyword>
<feature type="compositionally biased region" description="Polar residues" evidence="5">
    <location>
        <begin position="235"/>
        <end position="246"/>
    </location>
</feature>
<evidence type="ECO:0000256" key="1">
    <source>
        <dbReference type="ARBA" id="ARBA00022529"/>
    </source>
</evidence>
<dbReference type="GO" id="GO:0004040">
    <property type="term" value="F:amidase activity"/>
    <property type="evidence" value="ECO:0007669"/>
    <property type="project" value="InterPro"/>
</dbReference>
<evidence type="ECO:0000256" key="4">
    <source>
        <dbReference type="ARBA" id="ARBA00032108"/>
    </source>
</evidence>
<dbReference type="Gene3D" id="3.10.350.10">
    <property type="entry name" value="LysM domain"/>
    <property type="match status" value="1"/>
</dbReference>
<dbReference type="AlphaFoldDB" id="A0A7K3WRE7"/>
<accession>A0A7K3WRE7</accession>
<dbReference type="PANTHER" id="PTHR33308">
    <property type="entry name" value="PEPTIDOGLYCAN HYDROLASE FLGJ"/>
    <property type="match status" value="1"/>
</dbReference>
<dbReference type="RefSeq" id="WP_163285490.1">
    <property type="nucleotide sequence ID" value="NZ_JAAGVY010000019.1"/>
</dbReference>
<evidence type="ECO:0000313" key="7">
    <source>
        <dbReference type="EMBL" id="NEN24096.1"/>
    </source>
</evidence>
<dbReference type="CDD" id="cd00118">
    <property type="entry name" value="LysM"/>
    <property type="match status" value="1"/>
</dbReference>
<evidence type="ECO:0000313" key="8">
    <source>
        <dbReference type="Proteomes" id="UP000486602"/>
    </source>
</evidence>
<keyword evidence="2" id="KW-0081">Bacteriolytic enzyme</keyword>
<dbReference type="InterPro" id="IPR036779">
    <property type="entry name" value="LysM_dom_sf"/>
</dbReference>
<dbReference type="SMART" id="SM00257">
    <property type="entry name" value="LysM"/>
    <property type="match status" value="1"/>
</dbReference>
<dbReference type="Proteomes" id="UP000486602">
    <property type="component" value="Unassembled WGS sequence"/>
</dbReference>
<dbReference type="EMBL" id="JAAGVY010000019">
    <property type="protein sequence ID" value="NEN24096.1"/>
    <property type="molecule type" value="Genomic_DNA"/>
</dbReference>
<dbReference type="PROSITE" id="PS51782">
    <property type="entry name" value="LYSM"/>
    <property type="match status" value="1"/>
</dbReference>
<protein>
    <recommendedName>
        <fullName evidence="4">Peptidoglycan hydrolase</fullName>
    </recommendedName>
</protein>
<dbReference type="Pfam" id="PF01476">
    <property type="entry name" value="LysM"/>
    <property type="match status" value="1"/>
</dbReference>
<keyword evidence="8" id="KW-1185">Reference proteome</keyword>
<dbReference type="InterPro" id="IPR002901">
    <property type="entry name" value="MGlyc_endo_b_GlcNAc-like_dom"/>
</dbReference>
<dbReference type="GO" id="GO:0042742">
    <property type="term" value="P:defense response to bacterium"/>
    <property type="evidence" value="ECO:0007669"/>
    <property type="project" value="UniProtKB-KW"/>
</dbReference>
<name>A0A7K3WRE7_9FLAO</name>
<dbReference type="InterPro" id="IPR018392">
    <property type="entry name" value="LysM"/>
</dbReference>
<proteinExistence type="predicted"/>
<evidence type="ECO:0000256" key="5">
    <source>
        <dbReference type="SAM" id="MobiDB-lite"/>
    </source>
</evidence>
<dbReference type="InterPro" id="IPR051056">
    <property type="entry name" value="Glycosyl_Hydrolase_73"/>
</dbReference>
<dbReference type="SMART" id="SM00047">
    <property type="entry name" value="LYZ2"/>
    <property type="match status" value="1"/>
</dbReference>
<dbReference type="Gene3D" id="1.10.530.10">
    <property type="match status" value="1"/>
</dbReference>
<keyword evidence="3" id="KW-0378">Hydrolase</keyword>
<feature type="domain" description="LysM" evidence="6">
    <location>
        <begin position="334"/>
        <end position="378"/>
    </location>
</feature>
<dbReference type="GO" id="GO:0031640">
    <property type="term" value="P:killing of cells of another organism"/>
    <property type="evidence" value="ECO:0007669"/>
    <property type="project" value="UniProtKB-KW"/>
</dbReference>
<evidence type="ECO:0000256" key="3">
    <source>
        <dbReference type="ARBA" id="ARBA00022801"/>
    </source>
</evidence>
<dbReference type="PANTHER" id="PTHR33308:SF9">
    <property type="entry name" value="PEPTIDOGLYCAN HYDROLASE FLGJ"/>
    <property type="match status" value="1"/>
</dbReference>
<comment type="caution">
    <text evidence="7">The sequence shown here is derived from an EMBL/GenBank/DDBJ whole genome shotgun (WGS) entry which is preliminary data.</text>
</comment>
<dbReference type="Pfam" id="PF01832">
    <property type="entry name" value="Glucosaminidase"/>
    <property type="match status" value="1"/>
</dbReference>
<evidence type="ECO:0000259" key="6">
    <source>
        <dbReference type="PROSITE" id="PS51782"/>
    </source>
</evidence>
<sequence length="380" mass="43421">MGFNSQWWTTGNTRNGRETGTFYLLELLNSQNNVNKHTFKPSIALNVLINLGVEAIHPDFKAVDNMLRTTLIILFALTGLFQSALGNGDPKRVSRSEYISLWKDEAILQMREHGIPASITLAQAILESGDGNSELARKGNNHFGIKCHDWTGKKVYHDDDKRHECFRKYDTAHQSFEDHSLFLKRSRYAFLYDYKVTDYEAWAKGLKKAGYATNPKYPDLLIRIIEENNLTQYDKQGLSKNYNPSKPNKPASKTTKEGDAIVITIDRGKNIFVSDNKIKYIVTESATTPAQLAEEMDMGKWQISRYNDLDKRSKIDEGTRIYIQPKRNKSKQHSSHTVATGETLHTISQHYGVKEKKILKFSDLPKGHKVKPGEVLKLRR</sequence>